<dbReference type="OrthoDB" id="4187154at2759"/>
<gene>
    <name evidence="1" type="ORF">BDW42DRAFT_201923</name>
</gene>
<evidence type="ECO:0000313" key="1">
    <source>
        <dbReference type="EMBL" id="PLN78872.1"/>
    </source>
</evidence>
<name>A0A2J5HNQ8_9EURO</name>
<protein>
    <submittedName>
        <fullName evidence="1">Uncharacterized protein</fullName>
    </submittedName>
</protein>
<keyword evidence="2" id="KW-1185">Reference proteome</keyword>
<accession>A0A2J5HNQ8</accession>
<sequence>MTHTIDLGEISLSTSDLTLEITLHTSIQVGFTEPWSAEDVGILEEEVHSGNVWLDQTPELRVYIYIKATQSPIYPLSNVTSSVADICTSKIWRDLSLTVYLKSCEYNEQEDEMQVSLGARKIPVPFALAKRSRIPTWLQNPQEAHPPPAVPVASVSTINVFLGINTYDELYTSTSPIWNPNVPNWNGFCSSSSTPVIDEDEELNILDDLYQIEAENSRRDSQISDESTFSTKHDHTSQEFASLFKTGLKGIIAGPSQQRKYYTNIPEFKPTQSLSQIVPTVFSPGYKEAMNQRAQLIPSIAKSITSLLKITRNHNKASILPKLYPKQPKISQDLHPPPNTDIINLRDAIKTSLWRIAQKRLYDPQAALKLHSSQETTADPSFERRLLSEDSLLETFEDDILEEYHHREDIISDSYIGTEEEAAGEEEGESCSLLSFEKESTVSPSSSFPQQDIADLGVFADQETLLCSLLERAPRGDELALLDRVGYDIHNPMSLPWLKGEMDCMGDEFDHMLCD</sequence>
<evidence type="ECO:0000313" key="2">
    <source>
        <dbReference type="Proteomes" id="UP000235023"/>
    </source>
</evidence>
<proteinExistence type="predicted"/>
<dbReference type="Proteomes" id="UP000235023">
    <property type="component" value="Unassembled WGS sequence"/>
</dbReference>
<organism evidence="1 2">
    <name type="scientific">Aspergillus taichungensis</name>
    <dbReference type="NCBI Taxonomy" id="482145"/>
    <lineage>
        <taxon>Eukaryota</taxon>
        <taxon>Fungi</taxon>
        <taxon>Dikarya</taxon>
        <taxon>Ascomycota</taxon>
        <taxon>Pezizomycotina</taxon>
        <taxon>Eurotiomycetes</taxon>
        <taxon>Eurotiomycetidae</taxon>
        <taxon>Eurotiales</taxon>
        <taxon>Aspergillaceae</taxon>
        <taxon>Aspergillus</taxon>
        <taxon>Aspergillus subgen. Circumdati</taxon>
    </lineage>
</organism>
<dbReference type="AlphaFoldDB" id="A0A2J5HNQ8"/>
<dbReference type="EMBL" id="KZ559569">
    <property type="protein sequence ID" value="PLN78872.1"/>
    <property type="molecule type" value="Genomic_DNA"/>
</dbReference>
<reference evidence="2" key="1">
    <citation type="submission" date="2017-12" db="EMBL/GenBank/DDBJ databases">
        <authorList>
            <consortium name="DOE Joint Genome Institute"/>
            <person name="Mondo S.J."/>
            <person name="Kjaerbolling I."/>
            <person name="Vesth T.C."/>
            <person name="Frisvad J.C."/>
            <person name="Nybo J.L."/>
            <person name="Theobald S."/>
            <person name="Kuo A."/>
            <person name="Bowyer P."/>
            <person name="Matsuda Y."/>
            <person name="Lyhne E.K."/>
            <person name="Kogle M.E."/>
            <person name="Clum A."/>
            <person name="Lipzen A."/>
            <person name="Salamov A."/>
            <person name="Ngan C.Y."/>
            <person name="Daum C."/>
            <person name="Chiniquy J."/>
            <person name="Barry K."/>
            <person name="LaButti K."/>
            <person name="Haridas S."/>
            <person name="Simmons B.A."/>
            <person name="Magnuson J.K."/>
            <person name="Mortensen U.H."/>
            <person name="Larsen T.O."/>
            <person name="Grigoriev I.V."/>
            <person name="Baker S.E."/>
            <person name="Andersen M.R."/>
            <person name="Nordberg H.P."/>
            <person name="Cantor M.N."/>
            <person name="Hua S.X."/>
        </authorList>
    </citation>
    <scope>NUCLEOTIDE SEQUENCE [LARGE SCALE GENOMIC DNA]</scope>
    <source>
        <strain evidence="2">IBT 19404</strain>
    </source>
</reference>